<evidence type="ECO:0000313" key="3">
    <source>
        <dbReference type="Proteomes" id="UP000315783"/>
    </source>
</evidence>
<dbReference type="AlphaFoldDB" id="A0A545UR92"/>
<accession>A0A545UR92</accession>
<reference evidence="2 3" key="1">
    <citation type="journal article" date="2019" name="Appl. Microbiol. Biotechnol.">
        <title>Genome sequence of Isaria javanica and comparative genome analysis insights into family S53 peptidase evolution in fungal entomopathogens.</title>
        <authorList>
            <person name="Lin R."/>
            <person name="Zhang X."/>
            <person name="Xin B."/>
            <person name="Zou M."/>
            <person name="Gao Y."/>
            <person name="Qin F."/>
            <person name="Hu Q."/>
            <person name="Xie B."/>
            <person name="Cheng X."/>
        </authorList>
    </citation>
    <scope>NUCLEOTIDE SEQUENCE [LARGE SCALE GENOMIC DNA]</scope>
    <source>
        <strain evidence="2 3">IJ1G</strain>
    </source>
</reference>
<dbReference type="Proteomes" id="UP000315783">
    <property type="component" value="Unassembled WGS sequence"/>
</dbReference>
<gene>
    <name evidence="2" type="ORF">IF1G_09569</name>
</gene>
<sequence>MMASRVIQEAMKSHGTSTTRRSPRSADETLEQVSVSSLLATPLLIRIVKGTKQASWSIIQNHKYCLHYLGPKTVPVLVAPKLAVQRWPRLTKRMLLAGTSRGAGARMVRLPWPKPPQQLLQQYLRITDYLPSCQRLTKAPCKMGACHKPNSNPPPFKESWTYFVRSAAMLRIFAYSNRQKPSHCRRSLLCTLHCASRQGKGGKRPPQDDSVPGNHGECVLFSTFTRFLMRCASQRHGCSLVCQVSISTAPTLRNAQNTAAPARVGIPCSLMISSRTARCGRSHALSQNPPCNNQDTLRC</sequence>
<keyword evidence="3" id="KW-1185">Reference proteome</keyword>
<evidence type="ECO:0000313" key="2">
    <source>
        <dbReference type="EMBL" id="TQV91984.1"/>
    </source>
</evidence>
<comment type="caution">
    <text evidence="2">The sequence shown here is derived from an EMBL/GenBank/DDBJ whole genome shotgun (WGS) entry which is preliminary data.</text>
</comment>
<organism evidence="2 3">
    <name type="scientific">Cordyceps javanica</name>
    <dbReference type="NCBI Taxonomy" id="43265"/>
    <lineage>
        <taxon>Eukaryota</taxon>
        <taxon>Fungi</taxon>
        <taxon>Dikarya</taxon>
        <taxon>Ascomycota</taxon>
        <taxon>Pezizomycotina</taxon>
        <taxon>Sordariomycetes</taxon>
        <taxon>Hypocreomycetidae</taxon>
        <taxon>Hypocreales</taxon>
        <taxon>Cordycipitaceae</taxon>
        <taxon>Cordyceps</taxon>
    </lineage>
</organism>
<evidence type="ECO:0000256" key="1">
    <source>
        <dbReference type="SAM" id="MobiDB-lite"/>
    </source>
</evidence>
<feature type="region of interest" description="Disordered" evidence="1">
    <location>
        <begin position="1"/>
        <end position="28"/>
    </location>
</feature>
<dbReference type="EMBL" id="SPUK01000017">
    <property type="protein sequence ID" value="TQV91984.1"/>
    <property type="molecule type" value="Genomic_DNA"/>
</dbReference>
<name>A0A545UR92_9HYPO</name>
<proteinExistence type="predicted"/>
<protein>
    <submittedName>
        <fullName evidence="2">Uncharacterized protein</fullName>
    </submittedName>
</protein>